<gene>
    <name evidence="3" type="ORF">PLOB_00043949</name>
</gene>
<organism evidence="3 4">
    <name type="scientific">Porites lobata</name>
    <dbReference type="NCBI Taxonomy" id="104759"/>
    <lineage>
        <taxon>Eukaryota</taxon>
        <taxon>Metazoa</taxon>
        <taxon>Cnidaria</taxon>
        <taxon>Anthozoa</taxon>
        <taxon>Hexacorallia</taxon>
        <taxon>Scleractinia</taxon>
        <taxon>Fungiina</taxon>
        <taxon>Poritidae</taxon>
        <taxon>Porites</taxon>
    </lineage>
</organism>
<feature type="transmembrane region" description="Helical" evidence="2">
    <location>
        <begin position="99"/>
        <end position="116"/>
    </location>
</feature>
<sequence length="234" mass="25326">MQGIAGLVLMPHRTIETSCSISSAAPTDAKAGEKNVSPSKSTEATVKEGIVSLVLSDKQPKTFAQAGISHQDEAKINCSKPPGGNHIRDLILSFDKGRFVLHIVFLSLLFAVPIVLSSNHTSPATKSRRLIQDGDRYIFLVEDNRSSKVSSSNVGADSRAARSTDDDTEVTAHDEEEEETEFSDGGSEGSLEDVRQHHGIIKTQKQDDPDYLTLFEAHQRRLEDVGSPSPGTVS</sequence>
<protein>
    <submittedName>
        <fullName evidence="3">Uncharacterized protein</fullName>
    </submittedName>
</protein>
<dbReference type="EMBL" id="CALNXK010000073">
    <property type="protein sequence ID" value="CAH3144396.1"/>
    <property type="molecule type" value="Genomic_DNA"/>
</dbReference>
<reference evidence="3 4" key="1">
    <citation type="submission" date="2022-05" db="EMBL/GenBank/DDBJ databases">
        <authorList>
            <consortium name="Genoscope - CEA"/>
            <person name="William W."/>
        </authorList>
    </citation>
    <scope>NUCLEOTIDE SEQUENCE [LARGE SCALE GENOMIC DNA]</scope>
</reference>
<feature type="compositionally biased region" description="Basic and acidic residues" evidence="1">
    <location>
        <begin position="159"/>
        <end position="173"/>
    </location>
</feature>
<evidence type="ECO:0000256" key="2">
    <source>
        <dbReference type="SAM" id="Phobius"/>
    </source>
</evidence>
<evidence type="ECO:0000256" key="1">
    <source>
        <dbReference type="SAM" id="MobiDB-lite"/>
    </source>
</evidence>
<keyword evidence="2" id="KW-0812">Transmembrane</keyword>
<keyword evidence="2" id="KW-1133">Transmembrane helix</keyword>
<name>A0ABN8PI82_9CNID</name>
<evidence type="ECO:0000313" key="4">
    <source>
        <dbReference type="Proteomes" id="UP001159405"/>
    </source>
</evidence>
<proteinExistence type="predicted"/>
<evidence type="ECO:0000313" key="3">
    <source>
        <dbReference type="EMBL" id="CAH3144396.1"/>
    </source>
</evidence>
<feature type="region of interest" description="Disordered" evidence="1">
    <location>
        <begin position="148"/>
        <end position="210"/>
    </location>
</feature>
<keyword evidence="4" id="KW-1185">Reference proteome</keyword>
<keyword evidence="2" id="KW-0472">Membrane</keyword>
<comment type="caution">
    <text evidence="3">The sequence shown here is derived from an EMBL/GenBank/DDBJ whole genome shotgun (WGS) entry which is preliminary data.</text>
</comment>
<accession>A0ABN8PI82</accession>
<dbReference type="Proteomes" id="UP001159405">
    <property type="component" value="Unassembled WGS sequence"/>
</dbReference>